<organism evidence="1 2">
    <name type="scientific">Chamaesiphon minutus (strain ATCC 27169 / PCC 6605)</name>
    <dbReference type="NCBI Taxonomy" id="1173020"/>
    <lineage>
        <taxon>Bacteria</taxon>
        <taxon>Bacillati</taxon>
        <taxon>Cyanobacteriota</taxon>
        <taxon>Cyanophyceae</taxon>
        <taxon>Gomontiellales</taxon>
        <taxon>Chamaesiphonaceae</taxon>
        <taxon>Chamaesiphon</taxon>
    </lineage>
</organism>
<accession>K9UQW1</accession>
<proteinExistence type="predicted"/>
<evidence type="ECO:0000313" key="1">
    <source>
        <dbReference type="EMBL" id="AFY97073.1"/>
    </source>
</evidence>
<dbReference type="KEGG" id="cmp:Cha6605_6246"/>
<reference evidence="1 2" key="1">
    <citation type="submission" date="2012-05" db="EMBL/GenBank/DDBJ databases">
        <title>Noncontiguous Finished plasmid 1 of genome of Chamaesiphon sp. PCC 6605.</title>
        <authorList>
            <consortium name="US DOE Joint Genome Institute"/>
            <person name="Gugger M."/>
            <person name="Coursin T."/>
            <person name="Rippka R."/>
            <person name="Tandeau De Marsac N."/>
            <person name="Huntemann M."/>
            <person name="Wei C.-L."/>
            <person name="Han J."/>
            <person name="Detter J.C."/>
            <person name="Han C."/>
            <person name="Tapia R."/>
            <person name="Chen A."/>
            <person name="Kyrpides N."/>
            <person name="Mavromatis K."/>
            <person name="Markowitz V."/>
            <person name="Szeto E."/>
            <person name="Ivanova N."/>
            <person name="Pagani I."/>
            <person name="Pati A."/>
            <person name="Goodwin L."/>
            <person name="Nordberg H.P."/>
            <person name="Cantor M.N."/>
            <person name="Hua S.X."/>
            <person name="Woyke T."/>
            <person name="Kerfeld C.A."/>
        </authorList>
    </citation>
    <scope>NUCLEOTIDE SEQUENCE [LARGE SCALE GENOMIC DNA]</scope>
    <source>
        <strain evidence="2">ATCC 27169 / PCC 6605</strain>
        <plasmid evidence="2">Plasmid pCHA6605.01</plasmid>
    </source>
</reference>
<protein>
    <submittedName>
        <fullName evidence="1">Uncharacterized protein</fullName>
    </submittedName>
</protein>
<evidence type="ECO:0000313" key="2">
    <source>
        <dbReference type="Proteomes" id="UP000010366"/>
    </source>
</evidence>
<geneLocation type="plasmid" evidence="1 2">
    <name>pCHA6605.01</name>
</geneLocation>
<keyword evidence="2" id="KW-1185">Reference proteome</keyword>
<name>K9UQW1_CHAP6</name>
<sequence length="135" mass="14843">MFSDKSHHVQLSIWDVLESASVRPLDTDFAMLLVRVDESIASLPIGERLSAAGDAIACLGAIYGERCAVRLAEIDYLNHPDWEPCLSLDLALIFGSPIVIDRDPRLNRSLHSPLCWLVALTSSRVSPASPDGIRY</sequence>
<dbReference type="HOGENOM" id="CLU_1882027_0_0_3"/>
<dbReference type="Proteomes" id="UP000010366">
    <property type="component" value="Plasmid pCHA6605.01"/>
</dbReference>
<gene>
    <name evidence="1" type="ORF">Cha6605_6246</name>
</gene>
<keyword evidence="1" id="KW-0614">Plasmid</keyword>
<dbReference type="RefSeq" id="WP_015328958.1">
    <property type="nucleotide sequence ID" value="NC_020053.1"/>
</dbReference>
<dbReference type="AlphaFoldDB" id="K9UQW1"/>
<dbReference type="OrthoDB" id="582303at2"/>
<dbReference type="EMBL" id="CP003601">
    <property type="protein sequence ID" value="AFY97073.1"/>
    <property type="molecule type" value="Genomic_DNA"/>
</dbReference>